<evidence type="ECO:0000313" key="3">
    <source>
        <dbReference type="EMBL" id="KAL1588528.1"/>
    </source>
</evidence>
<comment type="caution">
    <text evidence="3">The sequence shown here is derived from an EMBL/GenBank/DDBJ whole genome shotgun (WGS) entry which is preliminary data.</text>
</comment>
<dbReference type="InterPro" id="IPR009976">
    <property type="entry name" value="Sec10-like"/>
</dbReference>
<dbReference type="InterPro" id="IPR036047">
    <property type="entry name" value="F-box-like_dom_sf"/>
</dbReference>
<dbReference type="Proteomes" id="UP000803884">
    <property type="component" value="Unassembled WGS sequence"/>
</dbReference>
<feature type="domain" description="F-box" evidence="2">
    <location>
        <begin position="51"/>
        <end position="97"/>
    </location>
</feature>
<reference evidence="3 4" key="1">
    <citation type="journal article" date="2020" name="Microbiol. Resour. Announc.">
        <title>Draft Genome Sequence of a Cladosporium Species Isolated from the Mesophotic Ascidian Didemnum maculosum.</title>
        <authorList>
            <person name="Gioti A."/>
            <person name="Siaperas R."/>
            <person name="Nikolaivits E."/>
            <person name="Le Goff G."/>
            <person name="Ouazzani J."/>
            <person name="Kotoulas G."/>
            <person name="Topakas E."/>
        </authorList>
    </citation>
    <scope>NUCLEOTIDE SEQUENCE [LARGE SCALE GENOMIC DNA]</scope>
    <source>
        <strain evidence="3 4">TM138-S3</strain>
    </source>
</reference>
<organism evidence="3 4">
    <name type="scientific">Cladosporium halotolerans</name>
    <dbReference type="NCBI Taxonomy" id="1052096"/>
    <lineage>
        <taxon>Eukaryota</taxon>
        <taxon>Fungi</taxon>
        <taxon>Dikarya</taxon>
        <taxon>Ascomycota</taxon>
        <taxon>Pezizomycotina</taxon>
        <taxon>Dothideomycetes</taxon>
        <taxon>Dothideomycetidae</taxon>
        <taxon>Cladosporiales</taxon>
        <taxon>Cladosporiaceae</taxon>
        <taxon>Cladosporium</taxon>
    </lineage>
</organism>
<dbReference type="GO" id="GO:0006893">
    <property type="term" value="P:Golgi to plasma membrane transport"/>
    <property type="evidence" value="ECO:0007669"/>
    <property type="project" value="TreeGrafter"/>
</dbReference>
<dbReference type="Pfam" id="PF07393">
    <property type="entry name" value="Sec10_HB"/>
    <property type="match status" value="1"/>
</dbReference>
<feature type="region of interest" description="Disordered" evidence="1">
    <location>
        <begin position="116"/>
        <end position="152"/>
    </location>
</feature>
<dbReference type="GO" id="GO:0000145">
    <property type="term" value="C:exocyst"/>
    <property type="evidence" value="ECO:0007669"/>
    <property type="project" value="TreeGrafter"/>
</dbReference>
<dbReference type="PANTHER" id="PTHR12100:SF1">
    <property type="entry name" value="RECYCLIN-1"/>
    <property type="match status" value="1"/>
</dbReference>
<keyword evidence="4" id="KW-1185">Reference proteome</keyword>
<feature type="region of interest" description="Disordered" evidence="1">
    <location>
        <begin position="541"/>
        <end position="584"/>
    </location>
</feature>
<dbReference type="Pfam" id="PF12937">
    <property type="entry name" value="F-box-like"/>
    <property type="match status" value="1"/>
</dbReference>
<proteinExistence type="predicted"/>
<evidence type="ECO:0000259" key="2">
    <source>
        <dbReference type="PROSITE" id="PS50181"/>
    </source>
</evidence>
<dbReference type="EMBL" id="JAAQHG020000007">
    <property type="protein sequence ID" value="KAL1588528.1"/>
    <property type="molecule type" value="Genomic_DNA"/>
</dbReference>
<evidence type="ECO:0000313" key="4">
    <source>
        <dbReference type="Proteomes" id="UP000803884"/>
    </source>
</evidence>
<dbReference type="PROSITE" id="PS50181">
    <property type="entry name" value="FBOX"/>
    <property type="match status" value="1"/>
</dbReference>
<gene>
    <name evidence="3" type="ORF">WHR41_02795</name>
</gene>
<name>A0AB34KYS4_9PEZI</name>
<sequence length="976" mass="106702">MSRPSSATGPGGRSSTPSGTARNLANLRKAQMTGLRSDDNVLASLRATQIVASKPVLPAELIATILDYLPVSDLARCARVSRRLQEMVYDDTRWIQKLKAMGVWNDGEARQRFDENMKKKAEAQRSREVEEARRAGGQSMNGHSGAGRGHARSSTLFDVGLEEEKHKISIGQADSPERQRRAPLADGFDELTISPAGGGLPPLDTTAALTILSQVRSIRGRARQEFGKVYGALGPLYNNLVRSRNQSEALIFRTYRDPEQQAQILSQLNRFSKCDHSEGWASREAKLESTIVAFENAVLREFQQGLAANDIDGRMKRYAHVLVTANGGAVGIDAYLNNDPVVNRSRRLGNLLDCLESVAPGHVDLNPSQSFFERLSEHMVDQASVIDRVFPPSVDVLMPLLSRLCDDLISDSVTALFDEAHSRGIETYVKAVSGVFEQSLRFVASIKPCKSSPPDFVEQARQTVILCFDKHIDLYLAEELAFFKTRSNAEVERWEKELSEQEANAESFFMSNIQRQAAKRDFLSSFKKVVMMPVTAFPLSSPFGSSKQAPTQPNPATGSTSRPMTPSLGDSNRSSTPQPEPPTTELAAKAAIMNNRLEGIKSLFSIEVALNLTHHAKASIERAAILTKSEGKHGPAAREQCETIFVELLDILGGKHIRPGFDKAVEHLGNYNPREVREYKSSQAPSSQDPSAAGGVEPLVTFLELVNVGDLIQQMIDVFYSQELVAPRLSDRDDFLNPAGKEKKRFEQMLDERVAAGLNKGIDVLMHEVEYIAATTQLPTDFNPPATAPGAAVDIGPTSTATAIISTVSSHTSMLSGSTDKTTLDIFTQEVGLRLFTLLCKHIKRQRISSAGAVTLISDLNAYASFVSSLRQKPLLPYYAALRELGAIYLVAIDPPGTYFGGGKGGKAKRASLLSTKASSTSLQAKELATIIADGQRFRGIFPAEEVCEFAERRADWYLVRGDVEGAMYGVGCCVM</sequence>
<accession>A0AB34KYS4</accession>
<feature type="region of interest" description="Disordered" evidence="1">
    <location>
        <begin position="1"/>
        <end position="21"/>
    </location>
</feature>
<dbReference type="SMART" id="SM00256">
    <property type="entry name" value="FBOX"/>
    <property type="match status" value="1"/>
</dbReference>
<dbReference type="InterPro" id="IPR001810">
    <property type="entry name" value="F-box_dom"/>
</dbReference>
<feature type="compositionally biased region" description="Polar residues" evidence="1">
    <location>
        <begin position="542"/>
        <end position="575"/>
    </location>
</feature>
<feature type="compositionally biased region" description="Basic and acidic residues" evidence="1">
    <location>
        <begin position="116"/>
        <end position="134"/>
    </location>
</feature>
<protein>
    <recommendedName>
        <fullName evidence="2">F-box domain-containing protein</fullName>
    </recommendedName>
</protein>
<dbReference type="SUPFAM" id="SSF81383">
    <property type="entry name" value="F-box domain"/>
    <property type="match status" value="1"/>
</dbReference>
<dbReference type="RefSeq" id="XP_069231633.1">
    <property type="nucleotide sequence ID" value="XM_069371401.1"/>
</dbReference>
<dbReference type="InterPro" id="IPR048627">
    <property type="entry name" value="Sec10_HB"/>
</dbReference>
<dbReference type="GeneID" id="96004239"/>
<dbReference type="GO" id="GO:0006887">
    <property type="term" value="P:exocytosis"/>
    <property type="evidence" value="ECO:0007669"/>
    <property type="project" value="TreeGrafter"/>
</dbReference>
<dbReference type="PANTHER" id="PTHR12100">
    <property type="entry name" value="SEC10"/>
    <property type="match status" value="1"/>
</dbReference>
<evidence type="ECO:0000256" key="1">
    <source>
        <dbReference type="SAM" id="MobiDB-lite"/>
    </source>
</evidence>
<dbReference type="AlphaFoldDB" id="A0AB34KYS4"/>
<dbReference type="Gene3D" id="1.20.1280.50">
    <property type="match status" value="1"/>
</dbReference>